<dbReference type="InterPro" id="IPR027417">
    <property type="entry name" value="P-loop_NTPase"/>
</dbReference>
<dbReference type="Pfam" id="PF20703">
    <property type="entry name" value="nSTAND1"/>
    <property type="match status" value="1"/>
</dbReference>
<dbReference type="EMBL" id="QQAZ01000021">
    <property type="protein sequence ID" value="RDI43484.1"/>
    <property type="molecule type" value="Genomic_DNA"/>
</dbReference>
<dbReference type="STRING" id="1210089.GCA_001613165_06483"/>
<gene>
    <name evidence="3" type="ORF">DFR68_12141</name>
</gene>
<evidence type="ECO:0000256" key="1">
    <source>
        <dbReference type="SAM" id="MobiDB-lite"/>
    </source>
</evidence>
<feature type="domain" description="Novel STAND NTPase 1" evidence="2">
    <location>
        <begin position="136"/>
        <end position="512"/>
    </location>
</feature>
<name>A0A370GM45_9NOCA</name>
<accession>A0A370GM45</accession>
<evidence type="ECO:0000313" key="4">
    <source>
        <dbReference type="Proteomes" id="UP000255355"/>
    </source>
</evidence>
<evidence type="ECO:0000259" key="2">
    <source>
        <dbReference type="Pfam" id="PF20703"/>
    </source>
</evidence>
<dbReference type="OrthoDB" id="134501at2"/>
<sequence>MKPPTISVQHANYGRSARQEFARRLSALHRAAGAPSLRNVAMLVQQRADDGGAQGRSALASAQRISDWMSGRNVPAKFESLLPVLQVLTARARRRTGTAGEPTDLRAWRSLWLTARNAPLTRSAAVLPLYPQDGVYSEEHGEIFCGRHRAVTALLELVRASASPHRSADVIVLTGASRIGKSSLLRAGVLPVLAAESERWMIATLTPGVDPARKLAQLLSGTGTFASPEGLGATAARADKRPLLVIDQFEELFGEGTEPAAREAFLLSLKQLSTSGSVVISVRSDHLPDCAQYPWLAHAIQHNSFTLNPMTRQELTSAIVGPPRTHGVTVDAAVVELLLTALETPRYGIERQNADAGVLSVLHATMLSMWSCHTEDRMDITHYRRIGGPERTVRTIAERAWTDLTQDQRSDARQILLALVTVHRDGSVMRRRLPGTELRRIAGQTSSGQALVDRLVQARLITVDYKHAALIHDTLLGWDRLAGWISEHRTALLWRHRIEDDAAEWDTADRDPGLLYRSVRLATAVRHATPALSAVATEFLRASARAELAAPEARHEMSPQTSAAEQIGQPTAVHVRGAEFARG</sequence>
<dbReference type="RefSeq" id="WP_147289152.1">
    <property type="nucleotide sequence ID" value="NZ_QQAZ01000021.1"/>
</dbReference>
<feature type="region of interest" description="Disordered" evidence="1">
    <location>
        <begin position="552"/>
        <end position="571"/>
    </location>
</feature>
<evidence type="ECO:0000313" key="3">
    <source>
        <dbReference type="EMBL" id="RDI43484.1"/>
    </source>
</evidence>
<dbReference type="AlphaFoldDB" id="A0A370GM45"/>
<dbReference type="InterPro" id="IPR049052">
    <property type="entry name" value="nSTAND1"/>
</dbReference>
<proteinExistence type="predicted"/>
<dbReference type="Proteomes" id="UP000255355">
    <property type="component" value="Unassembled WGS sequence"/>
</dbReference>
<protein>
    <recommendedName>
        <fullName evidence="2">Novel STAND NTPase 1 domain-containing protein</fullName>
    </recommendedName>
</protein>
<dbReference type="SUPFAM" id="SSF52540">
    <property type="entry name" value="P-loop containing nucleoside triphosphate hydrolases"/>
    <property type="match status" value="1"/>
</dbReference>
<keyword evidence="4" id="KW-1185">Reference proteome</keyword>
<organism evidence="3 4">
    <name type="scientific">Nocardia mexicana</name>
    <dbReference type="NCBI Taxonomy" id="279262"/>
    <lineage>
        <taxon>Bacteria</taxon>
        <taxon>Bacillati</taxon>
        <taxon>Actinomycetota</taxon>
        <taxon>Actinomycetes</taxon>
        <taxon>Mycobacteriales</taxon>
        <taxon>Nocardiaceae</taxon>
        <taxon>Nocardia</taxon>
    </lineage>
</organism>
<comment type="caution">
    <text evidence="3">The sequence shown here is derived from an EMBL/GenBank/DDBJ whole genome shotgun (WGS) entry which is preliminary data.</text>
</comment>
<reference evidence="3 4" key="1">
    <citation type="submission" date="2018-07" db="EMBL/GenBank/DDBJ databases">
        <title>Genomic Encyclopedia of Type Strains, Phase IV (KMG-IV): sequencing the most valuable type-strain genomes for metagenomic binning, comparative biology and taxonomic classification.</title>
        <authorList>
            <person name="Goeker M."/>
        </authorList>
    </citation>
    <scope>NUCLEOTIDE SEQUENCE [LARGE SCALE GENOMIC DNA]</scope>
    <source>
        <strain evidence="3 4">DSM 44952</strain>
    </source>
</reference>